<gene>
    <name evidence="1" type="ORF">PAP18089_01285</name>
</gene>
<dbReference type="RefSeq" id="WP_157903169.1">
    <property type="nucleotide sequence ID" value="NZ_CABPSX010000002.1"/>
</dbReference>
<sequence length="57" mass="6228">MLYAIAIVVLLAVLVAVFRNTPSSLFGGQSLAQRFRQNLANARAEHDARDAGENTNR</sequence>
<reference evidence="1 2" key="1">
    <citation type="submission" date="2019-08" db="EMBL/GenBank/DDBJ databases">
        <authorList>
            <person name="Peeters C."/>
        </authorList>
    </citation>
    <scope>NUCLEOTIDE SEQUENCE [LARGE SCALE GENOMIC DNA]</scope>
    <source>
        <strain evidence="1 2">LMG 18089</strain>
    </source>
</reference>
<evidence type="ECO:0000313" key="1">
    <source>
        <dbReference type="EMBL" id="VVG70325.1"/>
    </source>
</evidence>
<proteinExistence type="predicted"/>
<dbReference type="AlphaFoldDB" id="A0A5E5P217"/>
<dbReference type="Proteomes" id="UP000364291">
    <property type="component" value="Unassembled WGS sequence"/>
</dbReference>
<name>A0A5E5P217_9BURK</name>
<protein>
    <submittedName>
        <fullName evidence="1">Uncharacterized protein</fullName>
    </submittedName>
</protein>
<dbReference type="EMBL" id="CABPSX010000002">
    <property type="protein sequence ID" value="VVG70325.1"/>
    <property type="molecule type" value="Genomic_DNA"/>
</dbReference>
<organism evidence="1 2">
    <name type="scientific">Pandoraea apista</name>
    <dbReference type="NCBI Taxonomy" id="93218"/>
    <lineage>
        <taxon>Bacteria</taxon>
        <taxon>Pseudomonadati</taxon>
        <taxon>Pseudomonadota</taxon>
        <taxon>Betaproteobacteria</taxon>
        <taxon>Burkholderiales</taxon>
        <taxon>Burkholderiaceae</taxon>
        <taxon>Pandoraea</taxon>
    </lineage>
</organism>
<evidence type="ECO:0000313" key="2">
    <source>
        <dbReference type="Proteomes" id="UP000364291"/>
    </source>
</evidence>
<accession>A0A5E5P217</accession>